<dbReference type="AlphaFoldDB" id="A0A329LV92"/>
<protein>
    <submittedName>
        <fullName evidence="4">Mannose-1-phosphate guanylyltransferase</fullName>
    </submittedName>
</protein>
<dbReference type="InterPro" id="IPR011004">
    <property type="entry name" value="Trimer_LpxA-like_sf"/>
</dbReference>
<feature type="domain" description="Alpha-D-phosphohexomutase alpha/beta/alpha" evidence="3">
    <location>
        <begin position="384"/>
        <end position="515"/>
    </location>
</feature>
<keyword evidence="4" id="KW-0548">Nucleotidyltransferase</keyword>
<dbReference type="SUPFAM" id="SSF55957">
    <property type="entry name" value="Phosphoglucomutase, C-terminal domain"/>
    <property type="match status" value="1"/>
</dbReference>
<dbReference type="Gene3D" id="3.30.310.50">
    <property type="entry name" value="Alpha-D-phosphohexomutase, C-terminal domain"/>
    <property type="match status" value="1"/>
</dbReference>
<dbReference type="CDD" id="cd04181">
    <property type="entry name" value="NTP_transferase"/>
    <property type="match status" value="1"/>
</dbReference>
<keyword evidence="5" id="KW-1185">Reference proteome</keyword>
<evidence type="ECO:0000259" key="3">
    <source>
        <dbReference type="Pfam" id="PF02878"/>
    </source>
</evidence>
<comment type="caution">
    <text evidence="4">The sequence shown here is derived from an EMBL/GenBank/DDBJ whole genome shotgun (WGS) entry which is preliminary data.</text>
</comment>
<dbReference type="Gene3D" id="3.90.550.10">
    <property type="entry name" value="Spore Coat Polysaccharide Biosynthesis Protein SpsA, Chain A"/>
    <property type="match status" value="1"/>
</dbReference>
<dbReference type="OrthoDB" id="9801899at2"/>
<dbReference type="SUPFAM" id="SSF53738">
    <property type="entry name" value="Phosphoglucomutase, first 3 domains"/>
    <property type="match status" value="1"/>
</dbReference>
<dbReference type="Pfam" id="PF00483">
    <property type="entry name" value="NTP_transferase"/>
    <property type="match status" value="1"/>
</dbReference>
<sequence>MKAVIMAGGKGTRLRPLTSNTPKPMVPLLDRPVMEYTIELLKKHGITEIAVTVQYLPEVIRQYFGDGSDFGVKLHYFEENSPLGTAGSVKNAEAFLDETFIVISGDALTDFDLSEAIAYHRRNRAVGTLVLTTVENPLEFGVVMTNDGGEIIRFLEKPSWGEVFSDTVNTGIYILETEIFSYFESGKEFDFSKDLFPILMHRQRPLYGYVAKGYWSDIGNLAQYRQTQFDMLDGKVEVTITGTPMEGGIWIGEDAKIGPDAKLSGPCFIGNGCVLEQGVNIKPYTVVGAGSVLAGSRVSLERTVLWNNNYIEQGVEMKGGTLCHHVVAKLGAIVREGAVVGDFCTIGIKSVVQPGIKVFPNKSVEDYTTLNHSLIWGEKNVLSLFGQFGVKGICGIDMTTSFANRLAMAYGTMIPAGAAVGIGHDSSRFAAIIAGTFASSLHASGIHTYEFGTGTSSVSRHAVHRLDCAGGIHVRMLEDGSDNQLVIEFMDENGLPISKGAERKIENAYAQEDFRLIKSDRAGSKKICPNACTLYSERLIGMVEGDFARYTIVVEVDNRNLSGVLPGVLKSLNCKVIQLNRMTSSPAELGQWVRSAKADLGVRLDANGQNMILVTDQGEAVDDELLSILQIMIQIRNKQDETLYVPVHVPNIVEELAGRVNRQVIHTKADMRSIMEGCQHEGFHVYADAIYTMIAIMQMTAERNLTVSELIGTIPSFALLKEKVACPWKEKGMIMRLLMEETKEKQVELIDGIKIFHDGGWTLILPDNEEPVFRVFANAANQQAARELAVTYTQKIQDYRQQYCQ</sequence>
<dbReference type="Proteomes" id="UP000250369">
    <property type="component" value="Unassembled WGS sequence"/>
</dbReference>
<dbReference type="InterPro" id="IPR005844">
    <property type="entry name" value="A-D-PHexomutase_a/b/a-I"/>
</dbReference>
<feature type="domain" description="Nucleotidyl transferase" evidence="2">
    <location>
        <begin position="2"/>
        <end position="229"/>
    </location>
</feature>
<dbReference type="PANTHER" id="PTHR22572">
    <property type="entry name" value="SUGAR-1-PHOSPHATE GUANYL TRANSFERASE"/>
    <property type="match status" value="1"/>
</dbReference>
<dbReference type="InterPro" id="IPR016055">
    <property type="entry name" value="A-D-PHexomutase_a/b/a-I/II/III"/>
</dbReference>
<dbReference type="SUPFAM" id="SSF51161">
    <property type="entry name" value="Trimeric LpxA-like enzymes"/>
    <property type="match status" value="1"/>
</dbReference>
<dbReference type="GO" id="GO:0016868">
    <property type="term" value="F:intramolecular phosphotransferase activity"/>
    <property type="evidence" value="ECO:0007669"/>
    <property type="project" value="InterPro"/>
</dbReference>
<accession>A0A329LV92</accession>
<dbReference type="RefSeq" id="WP_113036220.1">
    <property type="nucleotide sequence ID" value="NZ_QMFB01000043.1"/>
</dbReference>
<dbReference type="GO" id="GO:0005975">
    <property type="term" value="P:carbohydrate metabolic process"/>
    <property type="evidence" value="ECO:0007669"/>
    <property type="project" value="InterPro"/>
</dbReference>
<organism evidence="4 5">
    <name type="scientific">Paenibacillus contaminans</name>
    <dbReference type="NCBI Taxonomy" id="450362"/>
    <lineage>
        <taxon>Bacteria</taxon>
        <taxon>Bacillati</taxon>
        <taxon>Bacillota</taxon>
        <taxon>Bacilli</taxon>
        <taxon>Bacillales</taxon>
        <taxon>Paenibacillaceae</taxon>
        <taxon>Paenibacillus</taxon>
    </lineage>
</organism>
<proteinExistence type="inferred from homology"/>
<evidence type="ECO:0000313" key="4">
    <source>
        <dbReference type="EMBL" id="RAV10473.1"/>
    </source>
</evidence>
<dbReference type="InterPro" id="IPR050486">
    <property type="entry name" value="Mannose-1P_guanyltransferase"/>
</dbReference>
<dbReference type="Gene3D" id="2.160.10.10">
    <property type="entry name" value="Hexapeptide repeat proteins"/>
    <property type="match status" value="1"/>
</dbReference>
<evidence type="ECO:0000313" key="5">
    <source>
        <dbReference type="Proteomes" id="UP000250369"/>
    </source>
</evidence>
<comment type="similarity">
    <text evidence="1">Belongs to the phosphohexose mutase family.</text>
</comment>
<dbReference type="Pfam" id="PF02878">
    <property type="entry name" value="PGM_PMM_I"/>
    <property type="match status" value="1"/>
</dbReference>
<dbReference type="InterPro" id="IPR029044">
    <property type="entry name" value="Nucleotide-diphossugar_trans"/>
</dbReference>
<dbReference type="Gene3D" id="3.40.120.10">
    <property type="entry name" value="Alpha-D-Glucose-1,6-Bisphosphate, subunit A, domain 3"/>
    <property type="match status" value="3"/>
</dbReference>
<gene>
    <name evidence="4" type="ORF">DQG23_37770</name>
</gene>
<dbReference type="EMBL" id="QMFB01000043">
    <property type="protein sequence ID" value="RAV10473.1"/>
    <property type="molecule type" value="Genomic_DNA"/>
</dbReference>
<keyword evidence="4" id="KW-0808">Transferase</keyword>
<name>A0A329LV92_9BACL</name>
<dbReference type="SUPFAM" id="SSF53448">
    <property type="entry name" value="Nucleotide-diphospho-sugar transferases"/>
    <property type="match status" value="1"/>
</dbReference>
<evidence type="ECO:0000256" key="1">
    <source>
        <dbReference type="ARBA" id="ARBA00010231"/>
    </source>
</evidence>
<dbReference type="InterPro" id="IPR005835">
    <property type="entry name" value="NTP_transferase_dom"/>
</dbReference>
<reference evidence="4 5" key="1">
    <citation type="journal article" date="2009" name="Int. J. Syst. Evol. Microbiol.">
        <title>Paenibacillus contaminans sp. nov., isolated from a contaminated laboratory plate.</title>
        <authorList>
            <person name="Chou J.H."/>
            <person name="Lee J.H."/>
            <person name="Lin M.C."/>
            <person name="Chang P.S."/>
            <person name="Arun A.B."/>
            <person name="Young C.C."/>
            <person name="Chen W.M."/>
        </authorList>
    </citation>
    <scope>NUCLEOTIDE SEQUENCE [LARGE SCALE GENOMIC DNA]</scope>
    <source>
        <strain evidence="4 5">CKOBP-6</strain>
    </source>
</reference>
<evidence type="ECO:0000259" key="2">
    <source>
        <dbReference type="Pfam" id="PF00483"/>
    </source>
</evidence>
<dbReference type="InterPro" id="IPR036900">
    <property type="entry name" value="A-D-PHexomutase_C_sf"/>
</dbReference>
<dbReference type="GO" id="GO:0016779">
    <property type="term" value="F:nucleotidyltransferase activity"/>
    <property type="evidence" value="ECO:0007669"/>
    <property type="project" value="UniProtKB-KW"/>
</dbReference>